<protein>
    <submittedName>
        <fullName evidence="1">Uncharacterized protein</fullName>
    </submittedName>
</protein>
<gene>
    <name evidence="1" type="ORF">ERS007741_01979</name>
</gene>
<evidence type="ECO:0000313" key="1">
    <source>
        <dbReference type="EMBL" id="COW25669.1"/>
    </source>
</evidence>
<dbReference type="EMBL" id="CHKL01000198">
    <property type="protein sequence ID" value="COW25669.1"/>
    <property type="molecule type" value="Genomic_DNA"/>
</dbReference>
<sequence>MNIFQEGVAQQIIVAGLTHDGRDGGQARLLGSPPAPLPHHYLVAHAGLGSSQ</sequence>
<proteinExistence type="predicted"/>
<evidence type="ECO:0000313" key="2">
    <source>
        <dbReference type="Proteomes" id="UP000048600"/>
    </source>
</evidence>
<dbReference type="Proteomes" id="UP000048600">
    <property type="component" value="Unassembled WGS sequence"/>
</dbReference>
<reference evidence="1 2" key="1">
    <citation type="submission" date="2015-03" db="EMBL/GenBank/DDBJ databases">
        <authorList>
            <consortium name="Pathogen Informatics"/>
        </authorList>
    </citation>
    <scope>NUCLEOTIDE SEQUENCE [LARGE SCALE GENOMIC DNA]</scope>
    <source>
        <strain evidence="1 2">P00601463</strain>
    </source>
</reference>
<organism evidence="1 2">
    <name type="scientific">Mycobacterium tuberculosis</name>
    <dbReference type="NCBI Taxonomy" id="1773"/>
    <lineage>
        <taxon>Bacteria</taxon>
        <taxon>Bacillati</taxon>
        <taxon>Actinomycetota</taxon>
        <taxon>Actinomycetes</taxon>
        <taxon>Mycobacteriales</taxon>
        <taxon>Mycobacteriaceae</taxon>
        <taxon>Mycobacterium</taxon>
        <taxon>Mycobacterium tuberculosis complex</taxon>
    </lineage>
</organism>
<dbReference type="AlphaFoldDB" id="A0A655IXG4"/>
<accession>A0A655IXG4</accession>
<name>A0A655IXG4_MYCTX</name>